<dbReference type="Proteomes" id="UP000824087">
    <property type="component" value="Unassembled WGS sequence"/>
</dbReference>
<comment type="caution">
    <text evidence="2">The sequence shown here is derived from an EMBL/GenBank/DDBJ whole genome shotgun (WGS) entry which is preliminary data.</text>
</comment>
<gene>
    <name evidence="2" type="ORF">IAD49_01935</name>
</gene>
<proteinExistence type="predicted"/>
<sequence>MKTEEEKWRSKIRTAIRKNENLTEEQKEILLNRLSFLDRNDWCGFENIYNRCQNAKIEISEKSEAPYYQKKENILYLPKTLSFEECAELLLIAGLPKLHYLNQAYIDFVHNKEKSYFFLLFLLCGEDTITGAFTTGNLGMITKSILVSRNWKKAQKLLLDLDDCYRYRHLNDERIEKIVATEDYLDAIWKVYQEKKFTNKEFESVYKTLKSKID</sequence>
<evidence type="ECO:0000313" key="3">
    <source>
        <dbReference type="Proteomes" id="UP000824087"/>
    </source>
</evidence>
<dbReference type="AlphaFoldDB" id="A0A9D1HU45"/>
<evidence type="ECO:0000313" key="2">
    <source>
        <dbReference type="EMBL" id="HIU22322.1"/>
    </source>
</evidence>
<protein>
    <submittedName>
        <fullName evidence="2">Uncharacterized protein</fullName>
    </submittedName>
</protein>
<name>A0A9D1HU45_9BACT</name>
<organism evidence="2 3">
    <name type="scientific">Candidatus Fimihabitans intestinipullorum</name>
    <dbReference type="NCBI Taxonomy" id="2840820"/>
    <lineage>
        <taxon>Bacteria</taxon>
        <taxon>Bacillati</taxon>
        <taxon>Mycoplasmatota</taxon>
        <taxon>Mycoplasmatota incertae sedis</taxon>
        <taxon>Candidatus Fimihabitans</taxon>
    </lineage>
</organism>
<accession>A0A9D1HU45</accession>
<dbReference type="EMBL" id="DVML01000011">
    <property type="protein sequence ID" value="HIU22322.1"/>
    <property type="molecule type" value="Genomic_DNA"/>
</dbReference>
<feature type="coiled-coil region" evidence="1">
    <location>
        <begin position="5"/>
        <end position="32"/>
    </location>
</feature>
<keyword evidence="1" id="KW-0175">Coiled coil</keyword>
<reference evidence="2" key="1">
    <citation type="submission" date="2020-10" db="EMBL/GenBank/DDBJ databases">
        <authorList>
            <person name="Gilroy R."/>
        </authorList>
    </citation>
    <scope>NUCLEOTIDE SEQUENCE</scope>
    <source>
        <strain evidence="2">CHK197-8231</strain>
    </source>
</reference>
<reference evidence="2" key="2">
    <citation type="journal article" date="2021" name="PeerJ">
        <title>Extensive microbial diversity within the chicken gut microbiome revealed by metagenomics and culture.</title>
        <authorList>
            <person name="Gilroy R."/>
            <person name="Ravi A."/>
            <person name="Getino M."/>
            <person name="Pursley I."/>
            <person name="Horton D.L."/>
            <person name="Alikhan N.F."/>
            <person name="Baker D."/>
            <person name="Gharbi K."/>
            <person name="Hall N."/>
            <person name="Watson M."/>
            <person name="Adriaenssens E.M."/>
            <person name="Foster-Nyarko E."/>
            <person name="Jarju S."/>
            <person name="Secka A."/>
            <person name="Antonio M."/>
            <person name="Oren A."/>
            <person name="Chaudhuri R.R."/>
            <person name="La Ragione R."/>
            <person name="Hildebrand F."/>
            <person name="Pallen M.J."/>
        </authorList>
    </citation>
    <scope>NUCLEOTIDE SEQUENCE</scope>
    <source>
        <strain evidence="2">CHK197-8231</strain>
    </source>
</reference>
<evidence type="ECO:0000256" key="1">
    <source>
        <dbReference type="SAM" id="Coils"/>
    </source>
</evidence>